<comment type="subcellular location">
    <subcellularLocation>
        <location evidence="1">Nucleus</location>
    </subcellularLocation>
</comment>
<feature type="domain" description="C2H2-type" evidence="9">
    <location>
        <begin position="263"/>
        <end position="290"/>
    </location>
</feature>
<accession>A0AAV9RDU9</accession>
<keyword evidence="8" id="KW-0175">Coiled coil</keyword>
<dbReference type="FunFam" id="3.30.160.60:FF:000358">
    <property type="entry name" value="zinc finger protein 24"/>
    <property type="match status" value="1"/>
</dbReference>
<evidence type="ECO:0000256" key="2">
    <source>
        <dbReference type="ARBA" id="ARBA00022723"/>
    </source>
</evidence>
<dbReference type="PANTHER" id="PTHR16515">
    <property type="entry name" value="PR DOMAIN ZINC FINGER PROTEIN"/>
    <property type="match status" value="1"/>
</dbReference>
<keyword evidence="11" id="KW-1185">Reference proteome</keyword>
<evidence type="ECO:0000256" key="8">
    <source>
        <dbReference type="SAM" id="Coils"/>
    </source>
</evidence>
<dbReference type="AlphaFoldDB" id="A0AAV9RDU9"/>
<sequence length="356" mass="40244">MSKLERLNARVAKLLTEAVQEVLEVVKETVSEYQQRTSRTRRENESLKRKLHELQVRLTKKNTAVQPTTKPLLEKRDCVQDQNEDLSLFQKHNPDKTTTEPLINGTEHDLGVKRESKEPEQRIDLELAAEHCKARPEEIIQTSEEVHSLHCATREPEAAPSNNVCNSYTSGIHLPAIKTETEQALFTTPERQLQTGCVDLSCSSSHCASTKNHGPKVGAERYGLGFVNSNPAPHRRTGSANTNRAAVSGRQIHLEHLGRSDLHLCVVCGKTFSRVANLRIHQRCHTGEKPYGCVQCGRRFSQAGDLKKHKRVHTGEKPYYCSQCGKSFSRGENLKRHQRIHIGETLKLQRALRELH</sequence>
<dbReference type="GO" id="GO:0005634">
    <property type="term" value="C:nucleus"/>
    <property type="evidence" value="ECO:0007669"/>
    <property type="project" value="UniProtKB-SubCell"/>
</dbReference>
<protein>
    <recommendedName>
        <fullName evidence="9">C2H2-type domain-containing protein</fullName>
    </recommendedName>
</protein>
<dbReference type="PROSITE" id="PS50157">
    <property type="entry name" value="ZINC_FINGER_C2H2_2"/>
    <property type="match status" value="3"/>
</dbReference>
<dbReference type="GO" id="GO:0008270">
    <property type="term" value="F:zinc ion binding"/>
    <property type="evidence" value="ECO:0007669"/>
    <property type="project" value="UniProtKB-KW"/>
</dbReference>
<dbReference type="InterPro" id="IPR036236">
    <property type="entry name" value="Znf_C2H2_sf"/>
</dbReference>
<evidence type="ECO:0000256" key="7">
    <source>
        <dbReference type="PROSITE-ProRule" id="PRU00042"/>
    </source>
</evidence>
<name>A0AAV9RDU9_9TELE</name>
<reference evidence="10 11" key="1">
    <citation type="submission" date="2021-06" db="EMBL/GenBank/DDBJ databases">
        <authorList>
            <person name="Palmer J.M."/>
        </authorList>
    </citation>
    <scope>NUCLEOTIDE SEQUENCE [LARGE SCALE GENOMIC DNA]</scope>
    <source>
        <strain evidence="10 11">MEX-2019</strain>
        <tissue evidence="10">Muscle</tissue>
    </source>
</reference>
<feature type="domain" description="C2H2-type" evidence="9">
    <location>
        <begin position="291"/>
        <end position="318"/>
    </location>
</feature>
<keyword evidence="5" id="KW-0862">Zinc</keyword>
<evidence type="ECO:0000256" key="3">
    <source>
        <dbReference type="ARBA" id="ARBA00022737"/>
    </source>
</evidence>
<evidence type="ECO:0000256" key="6">
    <source>
        <dbReference type="ARBA" id="ARBA00023242"/>
    </source>
</evidence>
<dbReference type="PROSITE" id="PS00028">
    <property type="entry name" value="ZINC_FINGER_C2H2_1"/>
    <property type="match status" value="3"/>
</dbReference>
<evidence type="ECO:0000259" key="9">
    <source>
        <dbReference type="PROSITE" id="PS50157"/>
    </source>
</evidence>
<keyword evidence="3" id="KW-0677">Repeat</keyword>
<proteinExistence type="predicted"/>
<gene>
    <name evidence="10" type="ORF">CRENBAI_006427</name>
</gene>
<keyword evidence="2" id="KW-0479">Metal-binding</keyword>
<dbReference type="Pfam" id="PF00096">
    <property type="entry name" value="zf-C2H2"/>
    <property type="match status" value="3"/>
</dbReference>
<evidence type="ECO:0000313" key="11">
    <source>
        <dbReference type="Proteomes" id="UP001311232"/>
    </source>
</evidence>
<feature type="domain" description="C2H2-type" evidence="9">
    <location>
        <begin position="319"/>
        <end position="346"/>
    </location>
</feature>
<dbReference type="FunFam" id="3.30.160.60:FF:001498">
    <property type="entry name" value="Zinc finger protein 404"/>
    <property type="match status" value="1"/>
</dbReference>
<dbReference type="SMART" id="SM00355">
    <property type="entry name" value="ZnF_C2H2"/>
    <property type="match status" value="3"/>
</dbReference>
<dbReference type="PANTHER" id="PTHR16515:SF58">
    <property type="entry name" value="ZINC FINGER PROTEIN 22"/>
    <property type="match status" value="1"/>
</dbReference>
<keyword evidence="4 7" id="KW-0863">Zinc-finger</keyword>
<dbReference type="GO" id="GO:0010468">
    <property type="term" value="P:regulation of gene expression"/>
    <property type="evidence" value="ECO:0007669"/>
    <property type="project" value="TreeGrafter"/>
</dbReference>
<evidence type="ECO:0000313" key="10">
    <source>
        <dbReference type="EMBL" id="KAK5607150.1"/>
    </source>
</evidence>
<dbReference type="EMBL" id="JAHHUM010002032">
    <property type="protein sequence ID" value="KAK5607150.1"/>
    <property type="molecule type" value="Genomic_DNA"/>
</dbReference>
<evidence type="ECO:0000256" key="5">
    <source>
        <dbReference type="ARBA" id="ARBA00022833"/>
    </source>
</evidence>
<keyword evidence="6" id="KW-0539">Nucleus</keyword>
<evidence type="ECO:0000256" key="4">
    <source>
        <dbReference type="ARBA" id="ARBA00022771"/>
    </source>
</evidence>
<evidence type="ECO:0000256" key="1">
    <source>
        <dbReference type="ARBA" id="ARBA00004123"/>
    </source>
</evidence>
<dbReference type="Proteomes" id="UP001311232">
    <property type="component" value="Unassembled WGS sequence"/>
</dbReference>
<dbReference type="Gene3D" id="3.30.160.60">
    <property type="entry name" value="Classic Zinc Finger"/>
    <property type="match status" value="3"/>
</dbReference>
<organism evidence="10 11">
    <name type="scientific">Crenichthys baileyi</name>
    <name type="common">White River springfish</name>
    <dbReference type="NCBI Taxonomy" id="28760"/>
    <lineage>
        <taxon>Eukaryota</taxon>
        <taxon>Metazoa</taxon>
        <taxon>Chordata</taxon>
        <taxon>Craniata</taxon>
        <taxon>Vertebrata</taxon>
        <taxon>Euteleostomi</taxon>
        <taxon>Actinopterygii</taxon>
        <taxon>Neopterygii</taxon>
        <taxon>Teleostei</taxon>
        <taxon>Neoteleostei</taxon>
        <taxon>Acanthomorphata</taxon>
        <taxon>Ovalentaria</taxon>
        <taxon>Atherinomorphae</taxon>
        <taxon>Cyprinodontiformes</taxon>
        <taxon>Goodeidae</taxon>
        <taxon>Crenichthys</taxon>
    </lineage>
</organism>
<dbReference type="SUPFAM" id="SSF57667">
    <property type="entry name" value="beta-beta-alpha zinc fingers"/>
    <property type="match status" value="2"/>
</dbReference>
<dbReference type="InterPro" id="IPR013087">
    <property type="entry name" value="Znf_C2H2_type"/>
</dbReference>
<feature type="coiled-coil region" evidence="8">
    <location>
        <begin position="4"/>
        <end position="64"/>
    </location>
</feature>
<dbReference type="InterPro" id="IPR050331">
    <property type="entry name" value="Zinc_finger"/>
</dbReference>
<dbReference type="FunFam" id="3.30.160.60:FF:000516">
    <property type="entry name" value="zinc finger protein 771"/>
    <property type="match status" value="1"/>
</dbReference>
<comment type="caution">
    <text evidence="10">The sequence shown here is derived from an EMBL/GenBank/DDBJ whole genome shotgun (WGS) entry which is preliminary data.</text>
</comment>